<sequence length="267" mass="29896">MPLEKSDAFMLKAFNWSESSRTVIFFTREFGKLALVDKGGRRVSGKRGRLMPFARMELTFHISEKSSRGYVSDSDLLELYEFQLEGSLGRLAYASAACELLNLLLPEGEPLPSLFTYTTSFFEKTNSVDRRSLPALFVTFFLRLLSQLGYHPSLGYCIGCGLSWEESSPDNGTVAFSPERGGYVCPSCQRVAEYYIWLSSGGYRLLTRLQTCSLDEASLMPIGYQDCSLMLDLLTRFLSYQAGVSGDLKSLEFLEKLKNSQLGPDKG</sequence>
<dbReference type="Gene3D" id="2.40.50.140">
    <property type="entry name" value="Nucleic acid-binding proteins"/>
    <property type="match status" value="1"/>
</dbReference>
<evidence type="ECO:0000256" key="5">
    <source>
        <dbReference type="ARBA" id="ARBA00023204"/>
    </source>
</evidence>
<dbReference type="Proteomes" id="UP000250918">
    <property type="component" value="Unassembled WGS sequence"/>
</dbReference>
<dbReference type="InterPro" id="IPR042242">
    <property type="entry name" value="RecO_C"/>
</dbReference>
<feature type="domain" description="DNA replication/recombination mediator RecO N-terminal" evidence="8">
    <location>
        <begin position="1"/>
        <end position="79"/>
    </location>
</feature>
<comment type="function">
    <text evidence="7">Involved in DNA repair and RecF pathway recombination.</text>
</comment>
<evidence type="ECO:0000256" key="2">
    <source>
        <dbReference type="ARBA" id="ARBA00021310"/>
    </source>
</evidence>
<gene>
    <name evidence="7 9" type="primary">recO</name>
    <name evidence="9" type="ORF">C3F09_06575</name>
</gene>
<evidence type="ECO:0000256" key="1">
    <source>
        <dbReference type="ARBA" id="ARBA00007452"/>
    </source>
</evidence>
<dbReference type="Pfam" id="PF11967">
    <property type="entry name" value="RecO_N"/>
    <property type="match status" value="1"/>
</dbReference>
<reference evidence="9 10" key="1">
    <citation type="journal article" date="2018" name="ISME J.">
        <title>A methanotrophic archaeon couples anaerobic oxidation of methane to Fe(III) reduction.</title>
        <authorList>
            <person name="Cai C."/>
            <person name="Leu A.O."/>
            <person name="Xie G.J."/>
            <person name="Guo J."/>
            <person name="Feng Y."/>
            <person name="Zhao J.X."/>
            <person name="Tyson G.W."/>
            <person name="Yuan Z."/>
            <person name="Hu S."/>
        </authorList>
    </citation>
    <scope>NUCLEOTIDE SEQUENCE [LARGE SCALE GENOMIC DNA]</scope>
    <source>
        <strain evidence="9">FeB_12</strain>
    </source>
</reference>
<name>A0A855X3N6_9BACT</name>
<dbReference type="InterPro" id="IPR037278">
    <property type="entry name" value="ARFGAP/RecO"/>
</dbReference>
<evidence type="ECO:0000256" key="7">
    <source>
        <dbReference type="HAMAP-Rule" id="MF_00201"/>
    </source>
</evidence>
<dbReference type="InterPro" id="IPR003717">
    <property type="entry name" value="RecO"/>
</dbReference>
<protein>
    <recommendedName>
        <fullName evidence="2 7">DNA repair protein RecO</fullName>
    </recommendedName>
    <alternativeName>
        <fullName evidence="6 7">Recombination protein O</fullName>
    </alternativeName>
</protein>
<dbReference type="InterPro" id="IPR012340">
    <property type="entry name" value="NA-bd_OB-fold"/>
</dbReference>
<dbReference type="GO" id="GO:0043590">
    <property type="term" value="C:bacterial nucleoid"/>
    <property type="evidence" value="ECO:0007669"/>
    <property type="project" value="TreeGrafter"/>
</dbReference>
<evidence type="ECO:0000256" key="6">
    <source>
        <dbReference type="ARBA" id="ARBA00033409"/>
    </source>
</evidence>
<evidence type="ECO:0000256" key="3">
    <source>
        <dbReference type="ARBA" id="ARBA00022763"/>
    </source>
</evidence>
<proteinExistence type="inferred from homology"/>
<evidence type="ECO:0000259" key="8">
    <source>
        <dbReference type="Pfam" id="PF11967"/>
    </source>
</evidence>
<keyword evidence="5 7" id="KW-0234">DNA repair</keyword>
<dbReference type="InterPro" id="IPR022572">
    <property type="entry name" value="DNA_rep/recomb_RecO_N"/>
</dbReference>
<dbReference type="GO" id="GO:0006310">
    <property type="term" value="P:DNA recombination"/>
    <property type="evidence" value="ECO:0007669"/>
    <property type="project" value="UniProtKB-UniRule"/>
</dbReference>
<comment type="similarity">
    <text evidence="1 7">Belongs to the RecO family.</text>
</comment>
<evidence type="ECO:0000313" key="9">
    <source>
        <dbReference type="EMBL" id="PWB72504.1"/>
    </source>
</evidence>
<dbReference type="SUPFAM" id="SSF50249">
    <property type="entry name" value="Nucleic acid-binding proteins"/>
    <property type="match status" value="1"/>
</dbReference>
<dbReference type="PANTHER" id="PTHR33991">
    <property type="entry name" value="DNA REPAIR PROTEIN RECO"/>
    <property type="match status" value="1"/>
</dbReference>
<dbReference type="SUPFAM" id="SSF57863">
    <property type="entry name" value="ArfGap/RecO-like zinc finger"/>
    <property type="match status" value="1"/>
</dbReference>
<dbReference type="NCBIfam" id="TIGR00613">
    <property type="entry name" value="reco"/>
    <property type="match status" value="1"/>
</dbReference>
<keyword evidence="4 7" id="KW-0233">DNA recombination</keyword>
<dbReference type="HAMAP" id="MF_00201">
    <property type="entry name" value="RecO"/>
    <property type="match status" value="1"/>
</dbReference>
<keyword evidence="3 7" id="KW-0227">DNA damage</keyword>
<dbReference type="GO" id="GO:0006302">
    <property type="term" value="P:double-strand break repair"/>
    <property type="evidence" value="ECO:0007669"/>
    <property type="project" value="TreeGrafter"/>
</dbReference>
<comment type="caution">
    <text evidence="9">The sequence shown here is derived from an EMBL/GenBank/DDBJ whole genome shotgun (WGS) entry which is preliminary data.</text>
</comment>
<evidence type="ECO:0000256" key="4">
    <source>
        <dbReference type="ARBA" id="ARBA00023172"/>
    </source>
</evidence>
<accession>A0A855X3N6</accession>
<dbReference type="EMBL" id="PQAP01000083">
    <property type="protein sequence ID" value="PWB72504.1"/>
    <property type="molecule type" value="Genomic_DNA"/>
</dbReference>
<evidence type="ECO:0000313" key="10">
    <source>
        <dbReference type="Proteomes" id="UP000250918"/>
    </source>
</evidence>
<dbReference type="Pfam" id="PF02565">
    <property type="entry name" value="RecO_C"/>
    <property type="match status" value="1"/>
</dbReference>
<dbReference type="Gene3D" id="1.20.1440.120">
    <property type="entry name" value="Recombination protein O, C-terminal domain"/>
    <property type="match status" value="1"/>
</dbReference>
<dbReference type="PANTHER" id="PTHR33991:SF1">
    <property type="entry name" value="DNA REPAIR PROTEIN RECO"/>
    <property type="match status" value="1"/>
</dbReference>
<dbReference type="AlphaFoldDB" id="A0A855X3N6"/>
<organism evidence="9 10">
    <name type="scientific">candidate division GN15 bacterium</name>
    <dbReference type="NCBI Taxonomy" id="2072418"/>
    <lineage>
        <taxon>Bacteria</taxon>
        <taxon>candidate division GN15</taxon>
    </lineage>
</organism>